<dbReference type="GO" id="GO:0003700">
    <property type="term" value="F:DNA-binding transcription factor activity"/>
    <property type="evidence" value="ECO:0007669"/>
    <property type="project" value="InterPro"/>
</dbReference>
<keyword evidence="4" id="KW-0804">Transcription</keyword>
<proteinExistence type="predicted"/>
<dbReference type="SMART" id="SM00342">
    <property type="entry name" value="HTH_ARAC"/>
    <property type="match status" value="1"/>
</dbReference>
<evidence type="ECO:0000259" key="5">
    <source>
        <dbReference type="PROSITE" id="PS01124"/>
    </source>
</evidence>
<organism evidence="6">
    <name type="scientific">uncultured Leptolyngbya sp</name>
    <dbReference type="NCBI Taxonomy" id="332963"/>
    <lineage>
        <taxon>Bacteria</taxon>
        <taxon>Bacillati</taxon>
        <taxon>Cyanobacteriota</taxon>
        <taxon>Cyanophyceae</taxon>
        <taxon>Leptolyngbyales</taxon>
        <taxon>Leptolyngbyaceae</taxon>
        <taxon>Leptolyngbya group</taxon>
        <taxon>Leptolyngbya</taxon>
        <taxon>environmental samples</taxon>
    </lineage>
</organism>
<dbReference type="InterPro" id="IPR037923">
    <property type="entry name" value="HTH-like"/>
</dbReference>
<dbReference type="SUPFAM" id="SSF51215">
    <property type="entry name" value="Regulatory protein AraC"/>
    <property type="match status" value="1"/>
</dbReference>
<dbReference type="Gene3D" id="1.10.10.60">
    <property type="entry name" value="Homeodomain-like"/>
    <property type="match status" value="2"/>
</dbReference>
<keyword evidence="2" id="KW-0238">DNA-binding</keyword>
<protein>
    <recommendedName>
        <fullName evidence="5">HTH araC/xylS-type domain-containing protein</fullName>
    </recommendedName>
</protein>
<accession>A0A6J4LL65</accession>
<evidence type="ECO:0000313" key="6">
    <source>
        <dbReference type="EMBL" id="CAA9336493.1"/>
    </source>
</evidence>
<dbReference type="Pfam" id="PF02311">
    <property type="entry name" value="AraC_binding"/>
    <property type="match status" value="1"/>
</dbReference>
<reference evidence="6" key="1">
    <citation type="submission" date="2020-02" db="EMBL/GenBank/DDBJ databases">
        <authorList>
            <person name="Meier V. D."/>
        </authorList>
    </citation>
    <scope>NUCLEOTIDE SEQUENCE</scope>
    <source>
        <strain evidence="6">AVDCRST_MAG94</strain>
    </source>
</reference>
<dbReference type="PROSITE" id="PS01124">
    <property type="entry name" value="HTH_ARAC_FAMILY_2"/>
    <property type="match status" value="1"/>
</dbReference>
<name>A0A6J4LL65_9CYAN</name>
<evidence type="ECO:0000256" key="4">
    <source>
        <dbReference type="ARBA" id="ARBA00023163"/>
    </source>
</evidence>
<sequence>MANKAAQISVQAWEADGLLLEQYAYTAGAVEPLPRHAHAEYQFGLSFNCQGEYHYRGAYSAIPTGSLSVIQAGEVHAPSERTELPAPAHFAMMHIRPTWLQTLAAEMTEQPASLPIFSTVCLTDATLNHLFLALQAAAAQRTSKLEQEVVLWSFLSYLMRHYAANRPSVGLGKPAPRAVTLALEYLHAHYTNAISLEALAAVAGLSRFHFCRVFRKEVGVSSSAYQMQLRVAQAKKLLVQGCSLAQVATATGFYDQSHFGWHFKRQVGVTPGAYVSQTARIS</sequence>
<feature type="domain" description="HTH araC/xylS-type" evidence="5">
    <location>
        <begin position="180"/>
        <end position="277"/>
    </location>
</feature>
<dbReference type="GO" id="GO:0043565">
    <property type="term" value="F:sequence-specific DNA binding"/>
    <property type="evidence" value="ECO:0007669"/>
    <property type="project" value="InterPro"/>
</dbReference>
<dbReference type="InterPro" id="IPR003313">
    <property type="entry name" value="AraC-bd"/>
</dbReference>
<evidence type="ECO:0000256" key="3">
    <source>
        <dbReference type="ARBA" id="ARBA00023159"/>
    </source>
</evidence>
<dbReference type="SUPFAM" id="SSF46689">
    <property type="entry name" value="Homeodomain-like"/>
    <property type="match status" value="2"/>
</dbReference>
<evidence type="ECO:0000256" key="1">
    <source>
        <dbReference type="ARBA" id="ARBA00023015"/>
    </source>
</evidence>
<dbReference type="EMBL" id="CADCTY010000742">
    <property type="protein sequence ID" value="CAA9336493.1"/>
    <property type="molecule type" value="Genomic_DNA"/>
</dbReference>
<dbReference type="InterPro" id="IPR050204">
    <property type="entry name" value="AraC_XylS_family_regulators"/>
</dbReference>
<dbReference type="InterPro" id="IPR018062">
    <property type="entry name" value="HTH_AraC-typ_CS"/>
</dbReference>
<dbReference type="AlphaFoldDB" id="A0A6J4LL65"/>
<dbReference type="PROSITE" id="PS00041">
    <property type="entry name" value="HTH_ARAC_FAMILY_1"/>
    <property type="match status" value="1"/>
</dbReference>
<dbReference type="InterPro" id="IPR018060">
    <property type="entry name" value="HTH_AraC"/>
</dbReference>
<dbReference type="InterPro" id="IPR009057">
    <property type="entry name" value="Homeodomain-like_sf"/>
</dbReference>
<dbReference type="Pfam" id="PF12833">
    <property type="entry name" value="HTH_18"/>
    <property type="match status" value="1"/>
</dbReference>
<gene>
    <name evidence="6" type="ORF">AVDCRST_MAG94-2137</name>
</gene>
<keyword evidence="1" id="KW-0805">Transcription regulation</keyword>
<dbReference type="PANTHER" id="PTHR46796">
    <property type="entry name" value="HTH-TYPE TRANSCRIPTIONAL ACTIVATOR RHAS-RELATED"/>
    <property type="match status" value="1"/>
</dbReference>
<keyword evidence="3" id="KW-0010">Activator</keyword>
<evidence type="ECO:0000256" key="2">
    <source>
        <dbReference type="ARBA" id="ARBA00023125"/>
    </source>
</evidence>